<reference evidence="5" key="1">
    <citation type="journal article" date="2019" name="Int. J. Syst. Evol. Microbiol.">
        <title>The Global Catalogue of Microorganisms (GCM) 10K type strain sequencing project: providing services to taxonomists for standard genome sequencing and annotation.</title>
        <authorList>
            <consortium name="The Broad Institute Genomics Platform"/>
            <consortium name="The Broad Institute Genome Sequencing Center for Infectious Disease"/>
            <person name="Wu L."/>
            <person name="Ma J."/>
        </authorList>
    </citation>
    <scope>NUCLEOTIDE SEQUENCE [LARGE SCALE GENOMIC DNA]</scope>
    <source>
        <strain evidence="5">XZYJ18</strain>
    </source>
</reference>
<comment type="caution">
    <text evidence="4">The sequence shown here is derived from an EMBL/GenBank/DDBJ whole genome shotgun (WGS) entry which is preliminary data.</text>
</comment>
<sequence length="446" mass="45394">MDTGDDAKSGQRAVRNGNLALILRRVRRSAPCSRADVAAATGLTKSTVSSIVGELIERGLLRETGAASGERRVGRPGVMLEVDPRSVAAIGLEVNVDYLTVVAVDLVERELFARHADFDAAGAGPETGVRRLADLIASACADPLLAGRVVVGAGIAVPGLVDAASGTVTRAPNLRWRDLPLRGLLAAELDRRGRTGVPVAVDNDANLAVVAEYRGGHLAGTPGLVYITGEVGIGAGVLVDGRPLRGTRGYGGEIGHMPLTRGGPLCGCGRRGCLEALAGIAAILRRTAPGLLPGGSPGGAAIARAVRETADRAGAGDAEVLTVLADAGDWLGRGAAVLANLLDPRAVILGGYFVPLAPWLLPACEAALTTHVLAPPQVEPLMHTSTLGLNAAARGAAAALLADLDRGRLPFPPLGARSRAGRVPGRGGSQTPDVAPVTGSDQGLWP</sequence>
<dbReference type="InterPro" id="IPR000600">
    <property type="entry name" value="ROK"/>
</dbReference>
<organism evidence="4 5">
    <name type="scientific">Nocardiopsis mangrovi</name>
    <dbReference type="NCBI Taxonomy" id="1179818"/>
    <lineage>
        <taxon>Bacteria</taxon>
        <taxon>Bacillati</taxon>
        <taxon>Actinomycetota</taxon>
        <taxon>Actinomycetes</taxon>
        <taxon>Streptosporangiales</taxon>
        <taxon>Nocardiopsidaceae</taxon>
        <taxon>Nocardiopsis</taxon>
    </lineage>
</organism>
<protein>
    <submittedName>
        <fullName evidence="4">ROK family protein</fullName>
    </submittedName>
</protein>
<evidence type="ECO:0000313" key="5">
    <source>
        <dbReference type="Proteomes" id="UP001595923"/>
    </source>
</evidence>
<dbReference type="SUPFAM" id="SSF53067">
    <property type="entry name" value="Actin-like ATPase domain"/>
    <property type="match status" value="1"/>
</dbReference>
<evidence type="ECO:0000256" key="1">
    <source>
        <dbReference type="ARBA" id="ARBA00006479"/>
    </source>
</evidence>
<dbReference type="Gene3D" id="1.10.10.10">
    <property type="entry name" value="Winged helix-like DNA-binding domain superfamily/Winged helix DNA-binding domain"/>
    <property type="match status" value="1"/>
</dbReference>
<evidence type="ECO:0000313" key="4">
    <source>
        <dbReference type="EMBL" id="MFC4562514.1"/>
    </source>
</evidence>
<dbReference type="InterPro" id="IPR036388">
    <property type="entry name" value="WH-like_DNA-bd_sf"/>
</dbReference>
<dbReference type="Pfam" id="PF12802">
    <property type="entry name" value="MarR_2"/>
    <property type="match status" value="1"/>
</dbReference>
<dbReference type="EMBL" id="JBHSFQ010000009">
    <property type="protein sequence ID" value="MFC4562514.1"/>
    <property type="molecule type" value="Genomic_DNA"/>
</dbReference>
<keyword evidence="5" id="KW-1185">Reference proteome</keyword>
<evidence type="ECO:0000259" key="3">
    <source>
        <dbReference type="Pfam" id="PF12802"/>
    </source>
</evidence>
<dbReference type="InterPro" id="IPR000835">
    <property type="entry name" value="HTH_MarR-typ"/>
</dbReference>
<feature type="domain" description="HTH marR-type" evidence="3">
    <location>
        <begin position="21"/>
        <end position="71"/>
    </location>
</feature>
<feature type="region of interest" description="Disordered" evidence="2">
    <location>
        <begin position="413"/>
        <end position="446"/>
    </location>
</feature>
<dbReference type="InterPro" id="IPR043129">
    <property type="entry name" value="ATPase_NBD"/>
</dbReference>
<dbReference type="InterPro" id="IPR036390">
    <property type="entry name" value="WH_DNA-bd_sf"/>
</dbReference>
<dbReference type="Proteomes" id="UP001595923">
    <property type="component" value="Unassembled WGS sequence"/>
</dbReference>
<comment type="similarity">
    <text evidence="1">Belongs to the ROK (NagC/XylR) family.</text>
</comment>
<proteinExistence type="inferred from homology"/>
<dbReference type="Pfam" id="PF00480">
    <property type="entry name" value="ROK"/>
    <property type="match status" value="1"/>
</dbReference>
<dbReference type="CDD" id="cd24076">
    <property type="entry name" value="ASKHA_ATPase_ROK_BsXylR-like"/>
    <property type="match status" value="1"/>
</dbReference>
<dbReference type="RefSeq" id="WP_378573814.1">
    <property type="nucleotide sequence ID" value="NZ_JBHSFQ010000009.1"/>
</dbReference>
<evidence type="ECO:0000256" key="2">
    <source>
        <dbReference type="SAM" id="MobiDB-lite"/>
    </source>
</evidence>
<dbReference type="PANTHER" id="PTHR18964:SF149">
    <property type="entry name" value="BIFUNCTIONAL UDP-N-ACETYLGLUCOSAMINE 2-EPIMERASE_N-ACETYLMANNOSAMINE KINASE"/>
    <property type="match status" value="1"/>
</dbReference>
<name>A0ABV9DUD7_9ACTN</name>
<gene>
    <name evidence="4" type="ORF">ACFO4E_11680</name>
</gene>
<accession>A0ABV9DUD7</accession>
<dbReference type="SUPFAM" id="SSF46785">
    <property type="entry name" value="Winged helix' DNA-binding domain"/>
    <property type="match status" value="1"/>
</dbReference>
<dbReference type="PANTHER" id="PTHR18964">
    <property type="entry name" value="ROK (REPRESSOR, ORF, KINASE) FAMILY"/>
    <property type="match status" value="1"/>
</dbReference>
<dbReference type="Gene3D" id="3.30.420.40">
    <property type="match status" value="2"/>
</dbReference>